<evidence type="ECO:0000256" key="3">
    <source>
        <dbReference type="ARBA" id="ARBA00022801"/>
    </source>
</evidence>
<dbReference type="PANTHER" id="PTHR11005">
    <property type="entry name" value="LYSOSOMAL ACID LIPASE-RELATED"/>
    <property type="match status" value="1"/>
</dbReference>
<evidence type="ECO:0000259" key="10">
    <source>
        <dbReference type="Pfam" id="PF04083"/>
    </source>
</evidence>
<evidence type="ECO:0000256" key="1">
    <source>
        <dbReference type="ARBA" id="ARBA00010701"/>
    </source>
</evidence>
<evidence type="ECO:0000313" key="11">
    <source>
        <dbReference type="EMBL" id="MBW94483.1"/>
    </source>
</evidence>
<sequence length="404" mass="45432">MKKLVHVLVISAVVISIFVATSAGNLTSEEAISRRRSREESLCNQLIEPAGYPCNEYTIQTQDGYLLALQRVSSRDGNLRLQRGPPVLLLHGLFMSGDAWFLDTPEQSLGFILADERFDVWVGNVRGTFWSHGHTYLSEKDKEFWDWSWQELAICDMAEMVHHVYLTTNSKVLIVGHSQGTIMSLAALTQPDIAEKVEAAALLSPISYLGHITASLVLKMVSMHLDQVILAMGIHQLNFRSEILVNLLDTMCDGRKCNDLLTSITGKNCCFNNSRVEAYLEYEPHPSSAKNLHHLFQMIRKGTFSQYDFGVIKNLMVYGQVKPPAFNLNLIPKTLPLWMCFGGHDALADVTDVHHTVSELQSKPELLYLENYGHIDFLLSVHGKEDVFNPMIEFFRSLGKSSSS</sequence>
<dbReference type="Pfam" id="PF04083">
    <property type="entry name" value="Abhydro_lipase"/>
    <property type="match status" value="1"/>
</dbReference>
<dbReference type="InterPro" id="IPR025483">
    <property type="entry name" value="Lipase_euk"/>
</dbReference>
<protein>
    <recommendedName>
        <fullName evidence="7">Lipase</fullName>
    </recommendedName>
</protein>
<accession>A0A2P2JLZ6</accession>
<keyword evidence="6" id="KW-0325">Glycoprotein</keyword>
<dbReference type="EMBL" id="GGEC01014000">
    <property type="protein sequence ID" value="MBW94483.1"/>
    <property type="molecule type" value="Transcribed_RNA"/>
</dbReference>
<evidence type="ECO:0000256" key="7">
    <source>
        <dbReference type="PIRNR" id="PIRNR000862"/>
    </source>
</evidence>
<evidence type="ECO:0000256" key="5">
    <source>
        <dbReference type="ARBA" id="ARBA00023098"/>
    </source>
</evidence>
<feature type="chain" id="PRO_5015160202" description="Lipase" evidence="9">
    <location>
        <begin position="24"/>
        <end position="404"/>
    </location>
</feature>
<keyword evidence="3 7" id="KW-0378">Hydrolase</keyword>
<keyword evidence="5" id="KW-0443">Lipid metabolism</keyword>
<keyword evidence="2 9" id="KW-0732">Signal</keyword>
<evidence type="ECO:0000256" key="2">
    <source>
        <dbReference type="ARBA" id="ARBA00022729"/>
    </source>
</evidence>
<name>A0A2P2JLZ6_RHIMU</name>
<dbReference type="Gene3D" id="3.40.50.1820">
    <property type="entry name" value="alpha/beta hydrolase"/>
    <property type="match status" value="1"/>
</dbReference>
<reference evidence="11" key="1">
    <citation type="submission" date="2018-02" db="EMBL/GenBank/DDBJ databases">
        <title>Rhizophora mucronata_Transcriptome.</title>
        <authorList>
            <person name="Meera S.P."/>
            <person name="Sreeshan A."/>
            <person name="Augustine A."/>
        </authorList>
    </citation>
    <scope>NUCLEOTIDE SEQUENCE</scope>
    <source>
        <tissue evidence="11">Leaf</tissue>
    </source>
</reference>
<dbReference type="InterPro" id="IPR029058">
    <property type="entry name" value="AB_hydrolase_fold"/>
</dbReference>
<feature type="domain" description="Partial AB-hydrolase lipase" evidence="10">
    <location>
        <begin position="44"/>
        <end position="102"/>
    </location>
</feature>
<evidence type="ECO:0000256" key="9">
    <source>
        <dbReference type="SAM" id="SignalP"/>
    </source>
</evidence>
<organism evidence="11">
    <name type="scientific">Rhizophora mucronata</name>
    <name type="common">Asiatic mangrove</name>
    <dbReference type="NCBI Taxonomy" id="61149"/>
    <lineage>
        <taxon>Eukaryota</taxon>
        <taxon>Viridiplantae</taxon>
        <taxon>Streptophyta</taxon>
        <taxon>Embryophyta</taxon>
        <taxon>Tracheophyta</taxon>
        <taxon>Spermatophyta</taxon>
        <taxon>Magnoliopsida</taxon>
        <taxon>eudicotyledons</taxon>
        <taxon>Gunneridae</taxon>
        <taxon>Pentapetalae</taxon>
        <taxon>rosids</taxon>
        <taxon>fabids</taxon>
        <taxon>Malpighiales</taxon>
        <taxon>Rhizophoraceae</taxon>
        <taxon>Rhizophora</taxon>
    </lineage>
</organism>
<dbReference type="GO" id="GO:0016788">
    <property type="term" value="F:hydrolase activity, acting on ester bonds"/>
    <property type="evidence" value="ECO:0007669"/>
    <property type="project" value="InterPro"/>
</dbReference>
<dbReference type="PIRSF" id="PIRSF000862">
    <property type="entry name" value="Steryl_ester_lip"/>
    <property type="match status" value="1"/>
</dbReference>
<comment type="similarity">
    <text evidence="1 7">Belongs to the AB hydrolase superfamily. Lipase family.</text>
</comment>
<dbReference type="GO" id="GO:0016042">
    <property type="term" value="P:lipid catabolic process"/>
    <property type="evidence" value="ECO:0007669"/>
    <property type="project" value="UniProtKB-KW"/>
</dbReference>
<feature type="active site" description="Charge relay system" evidence="8">
    <location>
        <position position="374"/>
    </location>
</feature>
<feature type="signal peptide" evidence="9">
    <location>
        <begin position="1"/>
        <end position="23"/>
    </location>
</feature>
<dbReference type="AlphaFoldDB" id="A0A2P2JLZ6"/>
<dbReference type="FunFam" id="3.40.50.1820:FF:000057">
    <property type="entry name" value="Lipase"/>
    <property type="match status" value="1"/>
</dbReference>
<keyword evidence="4 7" id="KW-0442">Lipid degradation</keyword>
<dbReference type="SUPFAM" id="SSF53474">
    <property type="entry name" value="alpha/beta-Hydrolases"/>
    <property type="match status" value="1"/>
</dbReference>
<evidence type="ECO:0000256" key="8">
    <source>
        <dbReference type="PIRSR" id="PIRSR000862-1"/>
    </source>
</evidence>
<feature type="active site" description="Charge relay system" evidence="8">
    <location>
        <position position="345"/>
    </location>
</feature>
<dbReference type="InterPro" id="IPR006693">
    <property type="entry name" value="AB_hydrolase_lipase"/>
</dbReference>
<evidence type="ECO:0000256" key="4">
    <source>
        <dbReference type="ARBA" id="ARBA00022963"/>
    </source>
</evidence>
<feature type="active site" description="Nucleophile" evidence="8">
    <location>
        <position position="178"/>
    </location>
</feature>
<evidence type="ECO:0000256" key="6">
    <source>
        <dbReference type="ARBA" id="ARBA00023180"/>
    </source>
</evidence>
<proteinExistence type="inferred from homology"/>